<dbReference type="EMBL" id="CP036425">
    <property type="protein sequence ID" value="QDU35210.1"/>
    <property type="molecule type" value="Genomic_DNA"/>
</dbReference>
<sequence length="62" mass="7109">MSVRVRRMRLRTWEGFRGGGWGGMAIRCMWGVLSMWYWMKLGGWGGLELDVEGRGSVIGEDE</sequence>
<dbReference type="AlphaFoldDB" id="A0A517YYA8"/>
<evidence type="ECO:0000313" key="3">
    <source>
        <dbReference type="Proteomes" id="UP000317369"/>
    </source>
</evidence>
<dbReference type="KEGG" id="pcor:KS4_32900"/>
<gene>
    <name evidence="2" type="ORF">KS4_32900</name>
</gene>
<keyword evidence="1" id="KW-1133">Transmembrane helix</keyword>
<evidence type="ECO:0000313" key="2">
    <source>
        <dbReference type="EMBL" id="QDU35210.1"/>
    </source>
</evidence>
<keyword evidence="3" id="KW-1185">Reference proteome</keyword>
<feature type="transmembrane region" description="Helical" evidence="1">
    <location>
        <begin position="21"/>
        <end position="39"/>
    </location>
</feature>
<protein>
    <submittedName>
        <fullName evidence="2">Uncharacterized protein</fullName>
    </submittedName>
</protein>
<organism evidence="2 3">
    <name type="scientific">Poriferisphaera corsica</name>
    <dbReference type="NCBI Taxonomy" id="2528020"/>
    <lineage>
        <taxon>Bacteria</taxon>
        <taxon>Pseudomonadati</taxon>
        <taxon>Planctomycetota</taxon>
        <taxon>Phycisphaerae</taxon>
        <taxon>Phycisphaerales</taxon>
        <taxon>Phycisphaeraceae</taxon>
        <taxon>Poriferisphaera</taxon>
    </lineage>
</organism>
<dbReference type="Proteomes" id="UP000317369">
    <property type="component" value="Chromosome"/>
</dbReference>
<keyword evidence="1" id="KW-0812">Transmembrane</keyword>
<evidence type="ECO:0000256" key="1">
    <source>
        <dbReference type="SAM" id="Phobius"/>
    </source>
</evidence>
<reference evidence="2 3" key="1">
    <citation type="submission" date="2019-02" db="EMBL/GenBank/DDBJ databases">
        <title>Deep-cultivation of Planctomycetes and their phenomic and genomic characterization uncovers novel biology.</title>
        <authorList>
            <person name="Wiegand S."/>
            <person name="Jogler M."/>
            <person name="Boedeker C."/>
            <person name="Pinto D."/>
            <person name="Vollmers J."/>
            <person name="Rivas-Marin E."/>
            <person name="Kohn T."/>
            <person name="Peeters S.H."/>
            <person name="Heuer A."/>
            <person name="Rast P."/>
            <person name="Oberbeckmann S."/>
            <person name="Bunk B."/>
            <person name="Jeske O."/>
            <person name="Meyerdierks A."/>
            <person name="Storesund J.E."/>
            <person name="Kallscheuer N."/>
            <person name="Luecker S."/>
            <person name="Lage O.M."/>
            <person name="Pohl T."/>
            <person name="Merkel B.J."/>
            <person name="Hornburger P."/>
            <person name="Mueller R.-W."/>
            <person name="Bruemmer F."/>
            <person name="Labrenz M."/>
            <person name="Spormann A.M."/>
            <person name="Op den Camp H."/>
            <person name="Overmann J."/>
            <person name="Amann R."/>
            <person name="Jetten M.S.M."/>
            <person name="Mascher T."/>
            <person name="Medema M.H."/>
            <person name="Devos D.P."/>
            <person name="Kaster A.-K."/>
            <person name="Ovreas L."/>
            <person name="Rohde M."/>
            <person name="Galperin M.Y."/>
            <person name="Jogler C."/>
        </authorList>
    </citation>
    <scope>NUCLEOTIDE SEQUENCE [LARGE SCALE GENOMIC DNA]</scope>
    <source>
        <strain evidence="2 3">KS4</strain>
    </source>
</reference>
<keyword evidence="1" id="KW-0472">Membrane</keyword>
<accession>A0A517YYA8</accession>
<proteinExistence type="predicted"/>
<name>A0A517YYA8_9BACT</name>